<name>E3LJ03_CAERE</name>
<proteinExistence type="inferred from homology"/>
<dbReference type="PROSITE" id="PS00139">
    <property type="entry name" value="THIOL_PROTEASE_CYS"/>
    <property type="match status" value="1"/>
</dbReference>
<keyword evidence="6" id="KW-0865">Zymogen</keyword>
<dbReference type="EMBL" id="DS268409">
    <property type="protein sequence ID" value="EFO94939.1"/>
    <property type="molecule type" value="Genomic_DNA"/>
</dbReference>
<feature type="domain" description="Peptidase C1A papain C-terminal" evidence="8">
    <location>
        <begin position="70"/>
        <end position="329"/>
    </location>
</feature>
<dbReference type="InterPro" id="IPR025660">
    <property type="entry name" value="Pept_his_AS"/>
</dbReference>
<dbReference type="PANTHER" id="PTHR12411">
    <property type="entry name" value="CYSTEINE PROTEASE FAMILY C1-RELATED"/>
    <property type="match status" value="1"/>
</dbReference>
<sequence length="356" mass="39206">MCSICRPKVHLTGKALVEHINKVQSSWVAEYTEISESEKKSKVMDSRYANPSLDEDDSYVLRNQRILPSIPTTFDARTNWPKCNSIKMVRDQSNCGSCWAFGAAEVISDRICIHSNGKEQPVISAEDILTCCGKSCGNGCQGGQGLEAMKFWTTYGAVTGGDYKGDGCKPYSFAPCSNCVESKTTPSCQSKCQSTYTVTNYKGDKHYGKNEGKVTERHKHLECTSAYRLDTSSNAVPIIQNEIYQNGPVEVAYTVYDDFYHYKSGVYHHVTGKDTGGHAVKIIGWGTEKGVDYWLVTNSWGTSFGDKGFFKIRRGTNECGIESNVVAGMAKVGNGSGENSFGFVAGLMMLIVYYFV</sequence>
<dbReference type="InterPro" id="IPR000169">
    <property type="entry name" value="Pept_cys_AS"/>
</dbReference>
<keyword evidence="2" id="KW-0645">Protease</keyword>
<evidence type="ECO:0000313" key="9">
    <source>
        <dbReference type="EMBL" id="EFO94939.1"/>
    </source>
</evidence>
<protein>
    <recommendedName>
        <fullName evidence="8">Peptidase C1A papain C-terminal domain-containing protein</fullName>
    </recommendedName>
</protein>
<keyword evidence="7" id="KW-1015">Disulfide bond</keyword>
<reference evidence="9" key="1">
    <citation type="submission" date="2007-07" db="EMBL/GenBank/DDBJ databases">
        <title>PCAP assembly of the Caenorhabditis remanei genome.</title>
        <authorList>
            <consortium name="The Caenorhabditis remanei Sequencing Consortium"/>
            <person name="Wilson R.K."/>
        </authorList>
    </citation>
    <scope>NUCLEOTIDE SEQUENCE [LARGE SCALE GENOMIC DNA]</scope>
    <source>
        <strain evidence="9">PB4641</strain>
    </source>
</reference>
<dbReference type="eggNOG" id="KOG1543">
    <property type="taxonomic scope" value="Eukaryota"/>
</dbReference>
<dbReference type="SMART" id="SM00645">
    <property type="entry name" value="Pept_C1"/>
    <property type="match status" value="1"/>
</dbReference>
<dbReference type="OMA" id="ADEHRIM"/>
<evidence type="ECO:0000256" key="7">
    <source>
        <dbReference type="ARBA" id="ARBA00023157"/>
    </source>
</evidence>
<dbReference type="Pfam" id="PF00112">
    <property type="entry name" value="Peptidase_C1"/>
    <property type="match status" value="1"/>
</dbReference>
<dbReference type="InterPro" id="IPR000668">
    <property type="entry name" value="Peptidase_C1A_C"/>
</dbReference>
<dbReference type="OrthoDB" id="640249at2759"/>
<dbReference type="HOGENOM" id="CLU_012184_3_3_1"/>
<keyword evidence="5" id="KW-0788">Thiol protease</keyword>
<evidence type="ECO:0000256" key="4">
    <source>
        <dbReference type="ARBA" id="ARBA00022801"/>
    </source>
</evidence>
<dbReference type="PRINTS" id="PR00705">
    <property type="entry name" value="PAPAIN"/>
</dbReference>
<dbReference type="SUPFAM" id="SSF54001">
    <property type="entry name" value="Cysteine proteinases"/>
    <property type="match status" value="1"/>
</dbReference>
<evidence type="ECO:0000259" key="8">
    <source>
        <dbReference type="SMART" id="SM00645"/>
    </source>
</evidence>
<dbReference type="InterPro" id="IPR013128">
    <property type="entry name" value="Peptidase_C1A"/>
</dbReference>
<evidence type="ECO:0000256" key="6">
    <source>
        <dbReference type="ARBA" id="ARBA00023145"/>
    </source>
</evidence>
<dbReference type="InterPro" id="IPR038765">
    <property type="entry name" value="Papain-like_cys_pep_sf"/>
</dbReference>
<evidence type="ECO:0000256" key="2">
    <source>
        <dbReference type="ARBA" id="ARBA00022670"/>
    </source>
</evidence>
<organism evidence="10">
    <name type="scientific">Caenorhabditis remanei</name>
    <name type="common">Caenorhabditis vulgaris</name>
    <dbReference type="NCBI Taxonomy" id="31234"/>
    <lineage>
        <taxon>Eukaryota</taxon>
        <taxon>Metazoa</taxon>
        <taxon>Ecdysozoa</taxon>
        <taxon>Nematoda</taxon>
        <taxon>Chromadorea</taxon>
        <taxon>Rhabditida</taxon>
        <taxon>Rhabditina</taxon>
        <taxon>Rhabditomorpha</taxon>
        <taxon>Rhabditoidea</taxon>
        <taxon>Rhabditidae</taxon>
        <taxon>Peloderinae</taxon>
        <taxon>Caenorhabditis</taxon>
    </lineage>
</organism>
<evidence type="ECO:0000256" key="1">
    <source>
        <dbReference type="ARBA" id="ARBA00008455"/>
    </source>
</evidence>
<dbReference type="InParanoid" id="E3LJ03"/>
<dbReference type="PROSITE" id="PS00639">
    <property type="entry name" value="THIOL_PROTEASE_HIS"/>
    <property type="match status" value="1"/>
</dbReference>
<comment type="similarity">
    <text evidence="1">Belongs to the peptidase C1 family.</text>
</comment>
<dbReference type="Gene3D" id="3.90.70.10">
    <property type="entry name" value="Cysteine proteinases"/>
    <property type="match status" value="1"/>
</dbReference>
<accession>E3LJ03</accession>
<evidence type="ECO:0000313" key="10">
    <source>
        <dbReference type="Proteomes" id="UP000008281"/>
    </source>
</evidence>
<dbReference type="GO" id="GO:0006508">
    <property type="term" value="P:proteolysis"/>
    <property type="evidence" value="ECO:0007669"/>
    <property type="project" value="UniProtKB-KW"/>
</dbReference>
<evidence type="ECO:0000256" key="3">
    <source>
        <dbReference type="ARBA" id="ARBA00022729"/>
    </source>
</evidence>
<keyword evidence="3" id="KW-0732">Signal</keyword>
<dbReference type="Proteomes" id="UP000008281">
    <property type="component" value="Unassembled WGS sequence"/>
</dbReference>
<dbReference type="FunFam" id="3.90.70.10:FF:000031">
    <property type="entry name" value="Cathepsin B"/>
    <property type="match status" value="1"/>
</dbReference>
<dbReference type="STRING" id="31234.E3LJ03"/>
<dbReference type="AlphaFoldDB" id="E3LJ03"/>
<dbReference type="MEROPS" id="C01.A33"/>
<keyword evidence="4" id="KW-0378">Hydrolase</keyword>
<dbReference type="GO" id="GO:0008234">
    <property type="term" value="F:cysteine-type peptidase activity"/>
    <property type="evidence" value="ECO:0007669"/>
    <property type="project" value="UniProtKB-KW"/>
</dbReference>
<keyword evidence="10" id="KW-1185">Reference proteome</keyword>
<dbReference type="CDD" id="cd02620">
    <property type="entry name" value="Peptidase_C1A_CathepsinB"/>
    <property type="match status" value="1"/>
</dbReference>
<gene>
    <name evidence="9" type="ORF">CRE_08645</name>
</gene>
<evidence type="ECO:0000256" key="5">
    <source>
        <dbReference type="ARBA" id="ARBA00022807"/>
    </source>
</evidence>